<accession>A0A3S0JAR7</accession>
<dbReference type="SUPFAM" id="SSF56935">
    <property type="entry name" value="Porins"/>
    <property type="match status" value="1"/>
</dbReference>
<comment type="subcellular location">
    <subcellularLocation>
        <location evidence="1">Cell outer membrane</location>
    </subcellularLocation>
</comment>
<organism evidence="5 6">
    <name type="scientific">Hymenobacter gummosus</name>
    <dbReference type="NCBI Taxonomy" id="1776032"/>
    <lineage>
        <taxon>Bacteria</taxon>
        <taxon>Pseudomonadati</taxon>
        <taxon>Bacteroidota</taxon>
        <taxon>Cytophagia</taxon>
        <taxon>Cytophagales</taxon>
        <taxon>Hymenobacteraceae</taxon>
        <taxon>Hymenobacter</taxon>
    </lineage>
</organism>
<name>A0A3S0JAR7_9BACT</name>
<evidence type="ECO:0000256" key="2">
    <source>
        <dbReference type="ARBA" id="ARBA00023136"/>
    </source>
</evidence>
<gene>
    <name evidence="5" type="ORF">EJV47_24860</name>
</gene>
<evidence type="ECO:0008006" key="7">
    <source>
        <dbReference type="Google" id="ProtNLM"/>
    </source>
</evidence>
<keyword evidence="6" id="KW-1185">Reference proteome</keyword>
<keyword evidence="4" id="KW-0732">Signal</keyword>
<comment type="caution">
    <text evidence="5">The sequence shown here is derived from an EMBL/GenBank/DDBJ whole genome shotgun (WGS) entry which is preliminary data.</text>
</comment>
<evidence type="ECO:0000313" key="6">
    <source>
        <dbReference type="Proteomes" id="UP000282184"/>
    </source>
</evidence>
<dbReference type="OrthoDB" id="1264254at2"/>
<evidence type="ECO:0000256" key="4">
    <source>
        <dbReference type="SAM" id="SignalP"/>
    </source>
</evidence>
<sequence>MSVSSSQRLTLAAALLGAAALPTLAQAQPTKPTRPRGTIEEAEVEVVKERENQLPEAARNYDKVVLPAPPKADRVVKYTFPDFRLPSQNLNPSVRVLTIKQEELLPLQGNYARVGVGNYASLFGEAHAHTTRNEDHALGLDLRHLSSARGPVDGKNSSVSQSRLGLNGELYRGAMTLGAGVKLGRDRANFYGYSPNTEPKPSADSIKQTFFRVDAQAFVRNRDRDAKFQYDLAAGYRYWKDRFEAKESDVYAQLRTAYYVTEKGRVRLDGDLSFISFEDSLKVSRPFVQATAQYEQRIGERLDVAIGATLGYTGDTINDAKQVTVFPAVRLGYAVVEDKFVLFAGLGGGLQRVTMYELTQENAWLRKNQQVADTRRGPSVFFGFNAAPARALQASVKVTLANDNNLYFYNLSRRDSTKYDLVYNREGSTQLINVHGELIYNAAEKLRVGTRLDYNGYKVDLPKAYHRPNFQGAFFASYNMYDKLMLGGELYGLSSSYGSVLRRSTTLPVEYSEVLRKTDSVIDLNLRADYRFSENLSFFVLGNNLLGRKYERFLNYPTKGINVLAGAGYQF</sequence>
<keyword evidence="3" id="KW-0998">Cell outer membrane</keyword>
<dbReference type="Proteomes" id="UP000282184">
    <property type="component" value="Unassembled WGS sequence"/>
</dbReference>
<dbReference type="InterPro" id="IPR036942">
    <property type="entry name" value="Beta-barrel_TonB_sf"/>
</dbReference>
<dbReference type="Gene3D" id="2.40.170.20">
    <property type="entry name" value="TonB-dependent receptor, beta-barrel domain"/>
    <property type="match status" value="1"/>
</dbReference>
<dbReference type="EMBL" id="RXOF01000019">
    <property type="protein sequence ID" value="RTQ45720.1"/>
    <property type="molecule type" value="Genomic_DNA"/>
</dbReference>
<reference evidence="5 6" key="1">
    <citation type="submission" date="2018-12" db="EMBL/GenBank/DDBJ databases">
        <title>Hymenobacter gummosus sp. nov., isolated from a spring.</title>
        <authorList>
            <person name="Nie L."/>
        </authorList>
    </citation>
    <scope>NUCLEOTIDE SEQUENCE [LARGE SCALE GENOMIC DNA]</scope>
    <source>
        <strain evidence="5 6">KCTC 52166</strain>
    </source>
</reference>
<dbReference type="AlphaFoldDB" id="A0A3S0JAR7"/>
<proteinExistence type="predicted"/>
<evidence type="ECO:0000313" key="5">
    <source>
        <dbReference type="EMBL" id="RTQ45720.1"/>
    </source>
</evidence>
<keyword evidence="2" id="KW-0472">Membrane</keyword>
<feature type="signal peptide" evidence="4">
    <location>
        <begin position="1"/>
        <end position="27"/>
    </location>
</feature>
<dbReference type="GO" id="GO:0009279">
    <property type="term" value="C:cell outer membrane"/>
    <property type="evidence" value="ECO:0007669"/>
    <property type="project" value="UniProtKB-SubCell"/>
</dbReference>
<feature type="chain" id="PRO_5018663743" description="TonB-dependent receptor" evidence="4">
    <location>
        <begin position="28"/>
        <end position="571"/>
    </location>
</feature>
<protein>
    <recommendedName>
        <fullName evidence="7">TonB-dependent receptor</fullName>
    </recommendedName>
</protein>
<evidence type="ECO:0000256" key="3">
    <source>
        <dbReference type="ARBA" id="ARBA00023237"/>
    </source>
</evidence>
<evidence type="ECO:0000256" key="1">
    <source>
        <dbReference type="ARBA" id="ARBA00004442"/>
    </source>
</evidence>
<dbReference type="RefSeq" id="WP_126695917.1">
    <property type="nucleotide sequence ID" value="NZ_RXOF01000019.1"/>
</dbReference>